<dbReference type="AlphaFoldDB" id="X1VXF0"/>
<reference evidence="1" key="1">
    <citation type="journal article" date="2014" name="Front. Microbiol.">
        <title>High frequency of phylogenetically diverse reductive dehalogenase-homologous genes in deep subseafloor sedimentary metagenomes.</title>
        <authorList>
            <person name="Kawai M."/>
            <person name="Futagami T."/>
            <person name="Toyoda A."/>
            <person name="Takaki Y."/>
            <person name="Nishi S."/>
            <person name="Hori S."/>
            <person name="Arai W."/>
            <person name="Tsubouchi T."/>
            <person name="Morono Y."/>
            <person name="Uchiyama I."/>
            <person name="Ito T."/>
            <person name="Fujiyama A."/>
            <person name="Inagaki F."/>
            <person name="Takami H."/>
        </authorList>
    </citation>
    <scope>NUCLEOTIDE SEQUENCE</scope>
    <source>
        <strain evidence="1">Expedition CK06-06</strain>
    </source>
</reference>
<name>X1VXF0_9ZZZZ</name>
<evidence type="ECO:0000313" key="1">
    <source>
        <dbReference type="EMBL" id="GAJ16345.1"/>
    </source>
</evidence>
<protein>
    <submittedName>
        <fullName evidence="1">Uncharacterized protein</fullName>
    </submittedName>
</protein>
<sequence>LITNGNLSFFCNEYSDEALFKKMKEIYGRYFKGGMGAEAINELVRVFIAEKRKIS</sequence>
<dbReference type="EMBL" id="BARW01042698">
    <property type="protein sequence ID" value="GAJ16345.1"/>
    <property type="molecule type" value="Genomic_DNA"/>
</dbReference>
<accession>X1VXF0</accession>
<comment type="caution">
    <text evidence="1">The sequence shown here is derived from an EMBL/GenBank/DDBJ whole genome shotgun (WGS) entry which is preliminary data.</text>
</comment>
<gene>
    <name evidence="1" type="ORF">S12H4_63098</name>
</gene>
<organism evidence="1">
    <name type="scientific">marine sediment metagenome</name>
    <dbReference type="NCBI Taxonomy" id="412755"/>
    <lineage>
        <taxon>unclassified sequences</taxon>
        <taxon>metagenomes</taxon>
        <taxon>ecological metagenomes</taxon>
    </lineage>
</organism>
<feature type="non-terminal residue" evidence="1">
    <location>
        <position position="55"/>
    </location>
</feature>
<feature type="non-terminal residue" evidence="1">
    <location>
        <position position="1"/>
    </location>
</feature>
<proteinExistence type="predicted"/>